<dbReference type="Proteomes" id="UP000237104">
    <property type="component" value="Unassembled WGS sequence"/>
</dbReference>
<comment type="caution">
    <text evidence="3">The sequence shown here is derived from an EMBL/GenBank/DDBJ whole genome shotgun (WGS) entry which is preliminary data.</text>
</comment>
<keyword evidence="1" id="KW-0472">Membrane</keyword>
<keyword evidence="1" id="KW-1133">Transmembrane helix</keyword>
<proteinExistence type="predicted"/>
<feature type="transmembrane region" description="Helical" evidence="1">
    <location>
        <begin position="20"/>
        <end position="46"/>
    </location>
</feature>
<reference evidence="3 4" key="1">
    <citation type="submission" date="2018-01" db="EMBL/GenBank/DDBJ databases">
        <title>Cryobacterium sp. nov., from glaciers in China.</title>
        <authorList>
            <person name="Liu Q."/>
            <person name="Xin Y.-H."/>
        </authorList>
    </citation>
    <scope>NUCLEOTIDE SEQUENCE [LARGE SCALE GENOMIC DNA]</scope>
    <source>
        <strain evidence="3 4">TMB1-8</strain>
    </source>
</reference>
<evidence type="ECO:0000256" key="1">
    <source>
        <dbReference type="SAM" id="Phobius"/>
    </source>
</evidence>
<evidence type="ECO:0000259" key="2">
    <source>
        <dbReference type="Pfam" id="PF13400"/>
    </source>
</evidence>
<organism evidence="3 4">
    <name type="scientific">Cryobacterium zongtaii</name>
    <dbReference type="NCBI Taxonomy" id="1259217"/>
    <lineage>
        <taxon>Bacteria</taxon>
        <taxon>Bacillati</taxon>
        <taxon>Actinomycetota</taxon>
        <taxon>Actinomycetes</taxon>
        <taxon>Micrococcales</taxon>
        <taxon>Microbacteriaceae</taxon>
        <taxon>Cryobacterium</taxon>
    </lineage>
</organism>
<gene>
    <name evidence="3" type="ORF">C3B59_17980</name>
</gene>
<dbReference type="OrthoDB" id="4808490at2"/>
<dbReference type="EMBL" id="PPXF01000067">
    <property type="protein sequence ID" value="POH59113.1"/>
    <property type="molecule type" value="Genomic_DNA"/>
</dbReference>
<evidence type="ECO:0000313" key="3">
    <source>
        <dbReference type="EMBL" id="POH59113.1"/>
    </source>
</evidence>
<evidence type="ECO:0000313" key="4">
    <source>
        <dbReference type="Proteomes" id="UP000237104"/>
    </source>
</evidence>
<sequence>MAHWTGVGTGRSTRGEDGSTLLLTIFYGFLALLVVLIVVAATSLYLERKRLFTLADGAALAAAESFTLDSVAIEAGELHAALTTGEIRAAATAYLAAAEQPGIDSLVLARADTADGQSATITLQAWWRPPVLTLFVPDGLPVEVTAVARSVFH</sequence>
<keyword evidence="1" id="KW-0812">Transmembrane</keyword>
<dbReference type="Pfam" id="PF13400">
    <property type="entry name" value="Tad"/>
    <property type="match status" value="1"/>
</dbReference>
<name>A0A2S3Z5F3_9MICO</name>
<protein>
    <recommendedName>
        <fullName evidence="2">Putative Flp pilus-assembly TadG-like N-terminal domain-containing protein</fullName>
    </recommendedName>
</protein>
<dbReference type="AlphaFoldDB" id="A0A2S3Z5F3"/>
<dbReference type="InterPro" id="IPR028087">
    <property type="entry name" value="Tad_N"/>
</dbReference>
<dbReference type="RefSeq" id="WP_103432561.1">
    <property type="nucleotide sequence ID" value="NZ_PPXF01000067.1"/>
</dbReference>
<feature type="domain" description="Putative Flp pilus-assembly TadG-like N-terminal" evidence="2">
    <location>
        <begin position="18"/>
        <end position="63"/>
    </location>
</feature>
<accession>A0A2S3Z5F3</accession>